<keyword evidence="1" id="KW-0805">Transcription regulation</keyword>
<keyword evidence="2" id="KW-0238">DNA-binding</keyword>
<evidence type="ECO:0000259" key="4">
    <source>
        <dbReference type="PROSITE" id="PS01124"/>
    </source>
</evidence>
<dbReference type="Pfam" id="PF12833">
    <property type="entry name" value="HTH_18"/>
    <property type="match status" value="1"/>
</dbReference>
<evidence type="ECO:0000313" key="5">
    <source>
        <dbReference type="EMBL" id="MBV4547078.1"/>
    </source>
</evidence>
<evidence type="ECO:0000256" key="2">
    <source>
        <dbReference type="ARBA" id="ARBA00023125"/>
    </source>
</evidence>
<dbReference type="InterPro" id="IPR050204">
    <property type="entry name" value="AraC_XylS_family_regulators"/>
</dbReference>
<dbReference type="RefSeq" id="WP_217864091.1">
    <property type="nucleotide sequence ID" value="NZ_JAHSTX010000001.1"/>
</dbReference>
<feature type="domain" description="HTH araC/xylS-type" evidence="4">
    <location>
        <begin position="219"/>
        <end position="319"/>
    </location>
</feature>
<dbReference type="Proteomes" id="UP001048763">
    <property type="component" value="Unassembled WGS sequence"/>
</dbReference>
<name>A0ABS6RLQ4_9PSED</name>
<reference evidence="5" key="1">
    <citation type="submission" date="2021-06" db="EMBL/GenBank/DDBJ databases">
        <title>Updating the genus Pseudomonas: Description of 43 new species and partition of the Pseudomonas putida group.</title>
        <authorList>
            <person name="Girard L."/>
            <person name="Lood C."/>
            <person name="Vandamme P."/>
            <person name="Rokni-Zadeh H."/>
            <person name="Van Noort V."/>
            <person name="Hofte M."/>
            <person name="Lavigne R."/>
            <person name="De Mot R."/>
        </authorList>
    </citation>
    <scope>NUCLEOTIDE SEQUENCE</scope>
    <source>
        <strain evidence="5">SWRI88</strain>
    </source>
</reference>
<dbReference type="EMBL" id="JAHSTX010000001">
    <property type="protein sequence ID" value="MBV4547078.1"/>
    <property type="molecule type" value="Genomic_DNA"/>
</dbReference>
<dbReference type="InterPro" id="IPR018060">
    <property type="entry name" value="HTH_AraC"/>
</dbReference>
<comment type="caution">
    <text evidence="5">The sequence shown here is derived from an EMBL/GenBank/DDBJ whole genome shotgun (WGS) entry which is preliminary data.</text>
</comment>
<accession>A0ABS6RLQ4</accession>
<organism evidence="5 6">
    <name type="scientific">Pseudomonas triticicola</name>
    <dbReference type="NCBI Taxonomy" id="2842345"/>
    <lineage>
        <taxon>Bacteria</taxon>
        <taxon>Pseudomonadati</taxon>
        <taxon>Pseudomonadota</taxon>
        <taxon>Gammaproteobacteria</taxon>
        <taxon>Pseudomonadales</taxon>
        <taxon>Pseudomonadaceae</taxon>
        <taxon>Pseudomonas</taxon>
    </lineage>
</organism>
<dbReference type="PROSITE" id="PS01124">
    <property type="entry name" value="HTH_ARAC_FAMILY_2"/>
    <property type="match status" value="1"/>
</dbReference>
<evidence type="ECO:0000256" key="1">
    <source>
        <dbReference type="ARBA" id="ARBA00023015"/>
    </source>
</evidence>
<keyword evidence="6" id="KW-1185">Reference proteome</keyword>
<dbReference type="SMART" id="SM00342">
    <property type="entry name" value="HTH_ARAC"/>
    <property type="match status" value="1"/>
</dbReference>
<sequence length="325" mass="37085">MMDIYGANQLHFHDIGDASEHFQSYDNFMSIAPGLNGTLDYGKRFCVMGTSFVSLSYSQSGWGYRTSNELDGFSITMPHSGFMQWRNHNGIHRAERGALVIADQREIFLANYAAGTNYTTIYISNADMAKQLTLILGYAPKSRIFFDERISERWQINSIQRLVETILDFSEKSPVLVKKVADSLKESLIGFFLCNFRNNYTLSILGPERSITLTPHLINRAAEFMASSVDPHLTVCEVATHAGLSVRSLQMGFKKFKNTTPIVFLREQRLEKARRMLNMEDNSLTPKEIAYACGFTNYQSFCKYYSLKYFIHPSFIGQPSLRKKL</sequence>
<dbReference type="PANTHER" id="PTHR46796">
    <property type="entry name" value="HTH-TYPE TRANSCRIPTIONAL ACTIVATOR RHAS-RELATED"/>
    <property type="match status" value="1"/>
</dbReference>
<evidence type="ECO:0000313" key="6">
    <source>
        <dbReference type="Proteomes" id="UP001048763"/>
    </source>
</evidence>
<gene>
    <name evidence="5" type="ORF">KVG85_13305</name>
</gene>
<dbReference type="PANTHER" id="PTHR46796:SF2">
    <property type="entry name" value="TRANSCRIPTIONAL REGULATORY PROTEIN"/>
    <property type="match status" value="1"/>
</dbReference>
<proteinExistence type="predicted"/>
<evidence type="ECO:0000256" key="3">
    <source>
        <dbReference type="ARBA" id="ARBA00023163"/>
    </source>
</evidence>
<keyword evidence="3" id="KW-0804">Transcription</keyword>
<protein>
    <submittedName>
        <fullName evidence="5">Helix-turn-helix domain-containing protein</fullName>
    </submittedName>
</protein>